<name>A0A2V3VXH9_9BACI</name>
<organism evidence="4 5">
    <name type="scientific">Pseudogracilibacillus auburnensis</name>
    <dbReference type="NCBI Taxonomy" id="1494959"/>
    <lineage>
        <taxon>Bacteria</taxon>
        <taxon>Bacillati</taxon>
        <taxon>Bacillota</taxon>
        <taxon>Bacilli</taxon>
        <taxon>Bacillales</taxon>
        <taxon>Bacillaceae</taxon>
        <taxon>Pseudogracilibacillus</taxon>
    </lineage>
</organism>
<dbReference type="GO" id="GO:0005975">
    <property type="term" value="P:carbohydrate metabolic process"/>
    <property type="evidence" value="ECO:0007669"/>
    <property type="project" value="UniProtKB-ARBA"/>
</dbReference>
<dbReference type="RefSeq" id="WP_110395704.1">
    <property type="nucleotide sequence ID" value="NZ_JBHUHB010000001.1"/>
</dbReference>
<dbReference type="Gene3D" id="3.30.379.10">
    <property type="entry name" value="Chitobiase/beta-hexosaminidase domain 2-like"/>
    <property type="match status" value="1"/>
</dbReference>
<evidence type="ECO:0000256" key="2">
    <source>
        <dbReference type="ARBA" id="ARBA00023295"/>
    </source>
</evidence>
<accession>A0A2V3VXH9</accession>
<keyword evidence="5" id="KW-1185">Reference proteome</keyword>
<feature type="domain" description="Beta-hexosaminidase bacterial type N-terminal" evidence="3">
    <location>
        <begin position="3"/>
        <end position="136"/>
    </location>
</feature>
<dbReference type="EMBL" id="QJJQ01000008">
    <property type="protein sequence ID" value="PXW86290.1"/>
    <property type="molecule type" value="Genomic_DNA"/>
</dbReference>
<evidence type="ECO:0000256" key="1">
    <source>
        <dbReference type="ARBA" id="ARBA00022801"/>
    </source>
</evidence>
<proteinExistence type="predicted"/>
<gene>
    <name evidence="4" type="ORF">DFR56_108105</name>
</gene>
<dbReference type="InterPro" id="IPR015882">
    <property type="entry name" value="HEX_bac_N"/>
</dbReference>
<comment type="caution">
    <text evidence="4">The sequence shown here is derived from an EMBL/GenBank/DDBJ whole genome shotgun (WGS) entry which is preliminary data.</text>
</comment>
<keyword evidence="2" id="KW-0326">Glycosidase</keyword>
<dbReference type="AlphaFoldDB" id="A0A2V3VXH9"/>
<dbReference type="SUPFAM" id="SSF55545">
    <property type="entry name" value="beta-N-acetylhexosaminidase-like domain"/>
    <property type="match status" value="1"/>
</dbReference>
<sequence length="700" mass="82612">MMYGLIPMPKHYKEKNEKTKVFHTINFSTNEALAFDPVKLGKMRFWNFEEITFTVNEQSDQAIDVVLRVQSEVPEEVDRTDLYKKQGYTLEVNQDQIELDFIEKDGFINGLSTLKQLIEETGEQSFVLKSASIIDWPSIEKRSVSNTFAWYAGYGRLGFDMQLWGLKEWKEYLNICADFKINQFNMCMYGYWPFEFEKYPETELKNYPVDVWNQESDNWITVNYVHPNISNEFLTELFEYGHELGFDFFAYIGLNSYNGGYSSLNKEKRMKLEEGSKFVNDFDSLCLSDPSNIEYISDSIQRVVALGYDGIDFEESEESFWFCSCDDCQENFVKDRTPAEAKHYANYYLLNILYKKIKEVNEDCVVGLRAWREPPLEKTEEYLQYVKSQIPEDVVLFWAPGLYVSKNEFPKWVEAFGKERIYARDSEANSVSSTMGRLYRTFESNVLRPEEETNHQFINNDIKQHIGSVELGVKGINGYMFEWYGYFIHLYAHGYYGWGSKMEEEEFYEYAVNAVFGPEISQDILYILENMLTIHESQMKIFPTEFPFLRNKVETRDIPTIEAAIADWDTIQSKIEKVKEYVRHDHRLAMYLKHFEKIEIGHLRNKVIYQLSLASIQYDNAQTEDEKIKYLQLMDKYNEENFDIVKREYFDVNPVAETGTKACMIPYHELKRVIHNELDPANKDEEQIYLGVEALGWLWL</sequence>
<dbReference type="Pfam" id="PF02838">
    <property type="entry name" value="Glyco_hydro_20b"/>
    <property type="match status" value="1"/>
</dbReference>
<evidence type="ECO:0000313" key="5">
    <source>
        <dbReference type="Proteomes" id="UP000247978"/>
    </source>
</evidence>
<evidence type="ECO:0000259" key="3">
    <source>
        <dbReference type="Pfam" id="PF02838"/>
    </source>
</evidence>
<dbReference type="Proteomes" id="UP000247978">
    <property type="component" value="Unassembled WGS sequence"/>
</dbReference>
<dbReference type="OrthoDB" id="3713315at2"/>
<reference evidence="4 5" key="1">
    <citation type="submission" date="2018-05" db="EMBL/GenBank/DDBJ databases">
        <title>Genomic Encyclopedia of Type Strains, Phase IV (KMG-IV): sequencing the most valuable type-strain genomes for metagenomic binning, comparative biology and taxonomic classification.</title>
        <authorList>
            <person name="Goeker M."/>
        </authorList>
    </citation>
    <scope>NUCLEOTIDE SEQUENCE [LARGE SCALE GENOMIC DNA]</scope>
    <source>
        <strain evidence="4 5">DSM 28556</strain>
    </source>
</reference>
<dbReference type="InterPro" id="IPR029018">
    <property type="entry name" value="Hex-like_dom2"/>
</dbReference>
<dbReference type="GO" id="GO:0016798">
    <property type="term" value="F:hydrolase activity, acting on glycosyl bonds"/>
    <property type="evidence" value="ECO:0007669"/>
    <property type="project" value="UniProtKB-KW"/>
</dbReference>
<protein>
    <submittedName>
        <fullName evidence="4">Glycosyl hydrolase family 20</fullName>
    </submittedName>
</protein>
<evidence type="ECO:0000313" key="4">
    <source>
        <dbReference type="EMBL" id="PXW86290.1"/>
    </source>
</evidence>
<keyword evidence="1 4" id="KW-0378">Hydrolase</keyword>